<evidence type="ECO:0000313" key="5">
    <source>
        <dbReference type="EMBL" id="TLU72921.1"/>
    </source>
</evidence>
<dbReference type="Proteomes" id="UP000305654">
    <property type="component" value="Unassembled WGS sequence"/>
</dbReference>
<sequence length="309" mass="32876">MEQVVSEKPAIRSGAVNIRDRLRRREFGLAVAGALALPGSAQADPAHTYHATHARLRHRLAAPPVARNALPQKPLVMLDPGHGGKDPGAIGVSGTYEKHIAVAAAEELRRQLLATGRYRVALSRDTDIFIPLEDRVAIAQGRQAALFVSMHADALHDPGVRGASVYTLSENASDAQTAALARTENSADRYAGPHVQAVSPEVQRILASLVRQETRVGSARMARSVVAAFRPRIGLLSNPDRHAAFVVLKAADIPSVLVEMGFMSNRMDETALRQAGHRAMVAAAMASAIDGYFAQAGFTRLSGEAGLPG</sequence>
<dbReference type="SUPFAM" id="SSF53187">
    <property type="entry name" value="Zn-dependent exopeptidases"/>
    <property type="match status" value="1"/>
</dbReference>
<keyword evidence="3" id="KW-0378">Hydrolase</keyword>
<comment type="caution">
    <text evidence="5">The sequence shown here is derived from an EMBL/GenBank/DDBJ whole genome shotgun (WGS) entry which is preliminary data.</text>
</comment>
<accession>A0A5R9JBC7</accession>
<reference evidence="5 6" key="1">
    <citation type="submission" date="2019-05" db="EMBL/GenBank/DDBJ databases">
        <authorList>
            <person name="Pankratov T."/>
            <person name="Grouzdev D."/>
        </authorList>
    </citation>
    <scope>NUCLEOTIDE SEQUENCE [LARGE SCALE GENOMIC DNA]</scope>
    <source>
        <strain evidence="5 6">KEBCLARHB70R</strain>
    </source>
</reference>
<keyword evidence="6" id="KW-1185">Reference proteome</keyword>
<dbReference type="OrthoDB" id="9806267at2"/>
<dbReference type="EMBL" id="VCDI01000002">
    <property type="protein sequence ID" value="TLU72921.1"/>
    <property type="molecule type" value="Genomic_DNA"/>
</dbReference>
<comment type="catalytic activity">
    <reaction evidence="1">
        <text>Hydrolyzes the link between N-acetylmuramoyl residues and L-amino acid residues in certain cell-wall glycopeptides.</text>
        <dbReference type="EC" id="3.5.1.28"/>
    </reaction>
</comment>
<dbReference type="GO" id="GO:0008745">
    <property type="term" value="F:N-acetylmuramoyl-L-alanine amidase activity"/>
    <property type="evidence" value="ECO:0007669"/>
    <property type="project" value="UniProtKB-EC"/>
</dbReference>
<dbReference type="InterPro" id="IPR002508">
    <property type="entry name" value="MurNAc-LAA_cat"/>
</dbReference>
<dbReference type="Pfam" id="PF01520">
    <property type="entry name" value="Amidase_3"/>
    <property type="match status" value="1"/>
</dbReference>
<dbReference type="PANTHER" id="PTHR30404">
    <property type="entry name" value="N-ACETYLMURAMOYL-L-ALANINE AMIDASE"/>
    <property type="match status" value="1"/>
</dbReference>
<evidence type="ECO:0000256" key="3">
    <source>
        <dbReference type="ARBA" id="ARBA00022801"/>
    </source>
</evidence>
<name>A0A5R9JBC7_9PROT</name>
<dbReference type="AlphaFoldDB" id="A0A5R9JBC7"/>
<protein>
    <recommendedName>
        <fullName evidence="2">N-acetylmuramoyl-L-alanine amidase</fullName>
        <ecNumber evidence="2">3.5.1.28</ecNumber>
    </recommendedName>
</protein>
<organism evidence="5 6">
    <name type="scientific">Lichenicoccus roseus</name>
    <dbReference type="NCBI Taxonomy" id="2683649"/>
    <lineage>
        <taxon>Bacteria</taxon>
        <taxon>Pseudomonadati</taxon>
        <taxon>Pseudomonadota</taxon>
        <taxon>Alphaproteobacteria</taxon>
        <taxon>Acetobacterales</taxon>
        <taxon>Acetobacteraceae</taxon>
        <taxon>Lichenicoccus</taxon>
    </lineage>
</organism>
<proteinExistence type="predicted"/>
<dbReference type="GO" id="GO:0009253">
    <property type="term" value="P:peptidoglycan catabolic process"/>
    <property type="evidence" value="ECO:0007669"/>
    <property type="project" value="InterPro"/>
</dbReference>
<dbReference type="CDD" id="cd02696">
    <property type="entry name" value="MurNAc-LAA"/>
    <property type="match status" value="1"/>
</dbReference>
<dbReference type="SMART" id="SM00646">
    <property type="entry name" value="Ami_3"/>
    <property type="match status" value="1"/>
</dbReference>
<dbReference type="Gene3D" id="3.40.630.40">
    <property type="entry name" value="Zn-dependent exopeptidases"/>
    <property type="match status" value="1"/>
</dbReference>
<gene>
    <name evidence="5" type="ORF">FE263_05555</name>
</gene>
<evidence type="ECO:0000256" key="2">
    <source>
        <dbReference type="ARBA" id="ARBA00011901"/>
    </source>
</evidence>
<dbReference type="PANTHER" id="PTHR30404:SF0">
    <property type="entry name" value="N-ACETYLMURAMOYL-L-ALANINE AMIDASE AMIC"/>
    <property type="match status" value="1"/>
</dbReference>
<feature type="domain" description="MurNAc-LAA" evidence="4">
    <location>
        <begin position="136"/>
        <end position="290"/>
    </location>
</feature>
<evidence type="ECO:0000313" key="6">
    <source>
        <dbReference type="Proteomes" id="UP000305654"/>
    </source>
</evidence>
<evidence type="ECO:0000256" key="1">
    <source>
        <dbReference type="ARBA" id="ARBA00001561"/>
    </source>
</evidence>
<dbReference type="EC" id="3.5.1.28" evidence="2"/>
<dbReference type="GO" id="GO:0030288">
    <property type="term" value="C:outer membrane-bounded periplasmic space"/>
    <property type="evidence" value="ECO:0007669"/>
    <property type="project" value="TreeGrafter"/>
</dbReference>
<evidence type="ECO:0000259" key="4">
    <source>
        <dbReference type="SMART" id="SM00646"/>
    </source>
</evidence>
<dbReference type="InterPro" id="IPR050695">
    <property type="entry name" value="N-acetylmuramoyl_amidase_3"/>
</dbReference>